<evidence type="ECO:0008006" key="3">
    <source>
        <dbReference type="Google" id="ProtNLM"/>
    </source>
</evidence>
<dbReference type="GO" id="GO:0003676">
    <property type="term" value="F:nucleic acid binding"/>
    <property type="evidence" value="ECO:0007669"/>
    <property type="project" value="InterPro"/>
</dbReference>
<protein>
    <recommendedName>
        <fullName evidence="3">Reverse transcriptase domain-containing protein</fullName>
    </recommendedName>
</protein>
<dbReference type="AlphaFoldDB" id="A0A7J0DFT2"/>
<keyword evidence="2" id="KW-1185">Reference proteome</keyword>
<dbReference type="Proteomes" id="UP000585474">
    <property type="component" value="Unassembled WGS sequence"/>
</dbReference>
<gene>
    <name evidence="1" type="ORF">Acr_00g0029320</name>
</gene>
<sequence>MNVTKKRLKKAKEKWVKELPNILLAYRTTLRNATNETPYSLAFKFEAFSLEVGLPTIQTEASDTSYNKEVLARDLDIADERRENTLIRMADYQKQLAKTYNHKVQHTQFSVRDLLMRKVVENTKNSTDGKLGLNWKGPYKIVNLAGKGAYYLKKFEDKEVLRP</sequence>
<dbReference type="PANTHER" id="PTHR48475:SF1">
    <property type="entry name" value="RNASE H TYPE-1 DOMAIN-CONTAINING PROTEIN"/>
    <property type="match status" value="1"/>
</dbReference>
<evidence type="ECO:0000313" key="2">
    <source>
        <dbReference type="Proteomes" id="UP000585474"/>
    </source>
</evidence>
<dbReference type="OrthoDB" id="1934939at2759"/>
<evidence type="ECO:0000313" key="1">
    <source>
        <dbReference type="EMBL" id="GFS33565.1"/>
    </source>
</evidence>
<proteinExistence type="predicted"/>
<comment type="caution">
    <text evidence="1">The sequence shown here is derived from an EMBL/GenBank/DDBJ whole genome shotgun (WGS) entry which is preliminary data.</text>
</comment>
<name>A0A7J0DFT2_9ERIC</name>
<dbReference type="EMBL" id="BJWL01000192">
    <property type="protein sequence ID" value="GFS33565.1"/>
    <property type="molecule type" value="Genomic_DNA"/>
</dbReference>
<dbReference type="Gene3D" id="3.30.420.10">
    <property type="entry name" value="Ribonuclease H-like superfamily/Ribonuclease H"/>
    <property type="match status" value="1"/>
</dbReference>
<dbReference type="InterPro" id="IPR036397">
    <property type="entry name" value="RNaseH_sf"/>
</dbReference>
<reference evidence="2" key="1">
    <citation type="submission" date="2019-07" db="EMBL/GenBank/DDBJ databases">
        <title>De Novo Assembly of kiwifruit Actinidia rufa.</title>
        <authorList>
            <person name="Sugita-Konishi S."/>
            <person name="Sato K."/>
            <person name="Mori E."/>
            <person name="Abe Y."/>
            <person name="Kisaki G."/>
            <person name="Hamano K."/>
            <person name="Suezawa K."/>
            <person name="Otani M."/>
            <person name="Fukuda T."/>
            <person name="Manabe T."/>
            <person name="Gomi K."/>
            <person name="Tabuchi M."/>
            <person name="Akimitsu K."/>
            <person name="Kataoka I."/>
        </authorList>
    </citation>
    <scope>NUCLEOTIDE SEQUENCE [LARGE SCALE GENOMIC DNA]</scope>
    <source>
        <strain evidence="2">cv. Fuchu</strain>
    </source>
</reference>
<dbReference type="PANTHER" id="PTHR48475">
    <property type="entry name" value="RIBONUCLEASE H"/>
    <property type="match status" value="1"/>
</dbReference>
<organism evidence="1 2">
    <name type="scientific">Actinidia rufa</name>
    <dbReference type="NCBI Taxonomy" id="165716"/>
    <lineage>
        <taxon>Eukaryota</taxon>
        <taxon>Viridiplantae</taxon>
        <taxon>Streptophyta</taxon>
        <taxon>Embryophyta</taxon>
        <taxon>Tracheophyta</taxon>
        <taxon>Spermatophyta</taxon>
        <taxon>Magnoliopsida</taxon>
        <taxon>eudicotyledons</taxon>
        <taxon>Gunneridae</taxon>
        <taxon>Pentapetalae</taxon>
        <taxon>asterids</taxon>
        <taxon>Ericales</taxon>
        <taxon>Actinidiaceae</taxon>
        <taxon>Actinidia</taxon>
    </lineage>
</organism>
<accession>A0A7J0DFT2</accession>